<dbReference type="GO" id="GO:0005829">
    <property type="term" value="C:cytosol"/>
    <property type="evidence" value="ECO:0007669"/>
    <property type="project" value="TreeGrafter"/>
</dbReference>
<dbReference type="FunFam" id="3.30.1300.10:FF:000001">
    <property type="entry name" value="Pantothenate synthetase"/>
    <property type="match status" value="1"/>
</dbReference>
<dbReference type="GO" id="GO:0004592">
    <property type="term" value="F:pantoate-beta-alanine ligase activity"/>
    <property type="evidence" value="ECO:0007669"/>
    <property type="project" value="UniProtKB-UniRule"/>
</dbReference>
<dbReference type="HAMAP" id="MF_00158">
    <property type="entry name" value="PanC"/>
    <property type="match status" value="1"/>
</dbReference>
<keyword evidence="5 8" id="KW-0547">Nucleotide-binding</keyword>
<feature type="binding site" evidence="8">
    <location>
        <position position="176"/>
    </location>
    <ligand>
        <name>ATP</name>
        <dbReference type="ChEBI" id="CHEBI:30616"/>
    </ligand>
</feature>
<name>A0A369AXD8_9FIRM</name>
<comment type="caution">
    <text evidence="9">The sequence shown here is derived from an EMBL/GenBank/DDBJ whole genome shotgun (WGS) entry which is preliminary data.</text>
</comment>
<feature type="binding site" evidence="8">
    <location>
        <begin position="30"/>
        <end position="37"/>
    </location>
    <ligand>
        <name>ATP</name>
        <dbReference type="ChEBI" id="CHEBI:30616"/>
    </ligand>
</feature>
<comment type="subcellular location">
    <subcellularLocation>
        <location evidence="8">Cytoplasm</location>
    </subcellularLocation>
</comment>
<evidence type="ECO:0000256" key="1">
    <source>
        <dbReference type="ARBA" id="ARBA00004990"/>
    </source>
</evidence>
<dbReference type="InterPro" id="IPR003721">
    <property type="entry name" value="Pantoate_ligase"/>
</dbReference>
<evidence type="ECO:0000256" key="6">
    <source>
        <dbReference type="ARBA" id="ARBA00022840"/>
    </source>
</evidence>
<dbReference type="AlphaFoldDB" id="A0A369AXD8"/>
<dbReference type="InterPro" id="IPR014729">
    <property type="entry name" value="Rossmann-like_a/b/a_fold"/>
</dbReference>
<dbReference type="Pfam" id="PF02569">
    <property type="entry name" value="Pantoate_ligase"/>
    <property type="match status" value="1"/>
</dbReference>
<feature type="binding site" evidence="8">
    <location>
        <position position="153"/>
    </location>
    <ligand>
        <name>(R)-pantoate</name>
        <dbReference type="ChEBI" id="CHEBI:15980"/>
    </ligand>
</feature>
<feature type="binding site" evidence="8">
    <location>
        <begin position="184"/>
        <end position="187"/>
    </location>
    <ligand>
        <name>ATP</name>
        <dbReference type="ChEBI" id="CHEBI:30616"/>
    </ligand>
</feature>
<reference evidence="9 10" key="1">
    <citation type="submission" date="2018-07" db="EMBL/GenBank/DDBJ databases">
        <title>Genomic Encyclopedia of Type Strains, Phase IV (KMG-IV): sequencing the most valuable type-strain genomes for metagenomic binning, comparative biology and taxonomic classification.</title>
        <authorList>
            <person name="Goeker M."/>
        </authorList>
    </citation>
    <scope>NUCLEOTIDE SEQUENCE [LARGE SCALE GENOMIC DNA]</scope>
    <source>
        <strain evidence="9 10">DSM 27016</strain>
    </source>
</reference>
<keyword evidence="3 8" id="KW-0436">Ligase</keyword>
<dbReference type="NCBIfam" id="TIGR00018">
    <property type="entry name" value="panC"/>
    <property type="match status" value="1"/>
</dbReference>
<dbReference type="Gene3D" id="3.30.1300.10">
    <property type="entry name" value="Pantoate-beta-alanine ligase, C-terminal domain"/>
    <property type="match status" value="1"/>
</dbReference>
<dbReference type="FunFam" id="3.40.50.620:FF:000013">
    <property type="entry name" value="Pantothenate synthetase"/>
    <property type="match status" value="1"/>
</dbReference>
<evidence type="ECO:0000256" key="5">
    <source>
        <dbReference type="ARBA" id="ARBA00022741"/>
    </source>
</evidence>
<dbReference type="OrthoDB" id="9773087at2"/>
<comment type="subunit">
    <text evidence="8">Homodimer.</text>
</comment>
<dbReference type="PANTHER" id="PTHR21299">
    <property type="entry name" value="CYTIDYLATE KINASE/PANTOATE-BETA-ALANINE LIGASE"/>
    <property type="match status" value="1"/>
</dbReference>
<evidence type="ECO:0000256" key="7">
    <source>
        <dbReference type="ARBA" id="ARBA00048258"/>
    </source>
</evidence>
<evidence type="ECO:0000256" key="4">
    <source>
        <dbReference type="ARBA" id="ARBA00022655"/>
    </source>
</evidence>
<dbReference type="InterPro" id="IPR042176">
    <property type="entry name" value="Pantoate_ligase_C"/>
</dbReference>
<keyword evidence="6 8" id="KW-0067">ATP-binding</keyword>
<comment type="pathway">
    <text evidence="1 8">Cofactor biosynthesis; (R)-pantothenate biosynthesis; (R)-pantothenate from (R)-pantoate and beta-alanine: step 1/1.</text>
</comment>
<sequence length="281" mass="30962">MRVIEKIEDVKALIKEQKSMGKTIGLVPTMGYLHQGHASLIEKCSQSNDFSVVSIFVNPIQFGANEDFGTYPRDIERDCGLAQAAGADVIFAPSAEEMYPGGCGTFVEVQGVTEKLCGRSRPGHFRGVTTVVAKLFNIVEPDNAYFGQKDAQQAIVIKKMTRDLNMNVRIITCPIIREEDGLAMSSRNVYLNAEQRAAALVLSRSLFNARDMIQKGERSKHNIIEYLTRSISAERLADIDYISILDATGLEEIPMIEGQVLIAAAVKFGGTRLIDNIMVEV</sequence>
<dbReference type="EMBL" id="QPJT01000016">
    <property type="protein sequence ID" value="RCX13821.1"/>
    <property type="molecule type" value="Genomic_DNA"/>
</dbReference>
<evidence type="ECO:0000313" key="10">
    <source>
        <dbReference type="Proteomes" id="UP000253034"/>
    </source>
</evidence>
<comment type="miscellaneous">
    <text evidence="8">The reaction proceeds by a bi uni uni bi ping pong mechanism.</text>
</comment>
<dbReference type="Proteomes" id="UP000253034">
    <property type="component" value="Unassembled WGS sequence"/>
</dbReference>
<feature type="binding site" evidence="8">
    <location>
        <position position="61"/>
    </location>
    <ligand>
        <name>beta-alanine</name>
        <dbReference type="ChEBI" id="CHEBI:57966"/>
    </ligand>
</feature>
<dbReference type="EC" id="6.3.2.1" evidence="8"/>
<protein>
    <recommendedName>
        <fullName evidence="8">Pantothenate synthetase</fullName>
        <shortName evidence="8">PS</shortName>
        <ecNumber evidence="8">6.3.2.1</ecNumber>
    </recommendedName>
    <alternativeName>
        <fullName evidence="8">Pantoate--beta-alanine ligase</fullName>
    </alternativeName>
    <alternativeName>
        <fullName evidence="8">Pantoate-activating enzyme</fullName>
    </alternativeName>
</protein>
<comment type="catalytic activity">
    <reaction evidence="7 8">
        <text>(R)-pantoate + beta-alanine + ATP = (R)-pantothenate + AMP + diphosphate + H(+)</text>
        <dbReference type="Rhea" id="RHEA:10912"/>
        <dbReference type="ChEBI" id="CHEBI:15378"/>
        <dbReference type="ChEBI" id="CHEBI:15980"/>
        <dbReference type="ChEBI" id="CHEBI:29032"/>
        <dbReference type="ChEBI" id="CHEBI:30616"/>
        <dbReference type="ChEBI" id="CHEBI:33019"/>
        <dbReference type="ChEBI" id="CHEBI:57966"/>
        <dbReference type="ChEBI" id="CHEBI:456215"/>
        <dbReference type="EC" id="6.3.2.1"/>
    </reaction>
</comment>
<feature type="active site" description="Proton donor" evidence="8">
    <location>
        <position position="37"/>
    </location>
</feature>
<dbReference type="Gene3D" id="3.40.50.620">
    <property type="entry name" value="HUPs"/>
    <property type="match status" value="1"/>
</dbReference>
<evidence type="ECO:0000256" key="8">
    <source>
        <dbReference type="HAMAP-Rule" id="MF_00158"/>
    </source>
</evidence>
<comment type="similarity">
    <text evidence="2 8">Belongs to the pantothenate synthetase family.</text>
</comment>
<keyword evidence="8" id="KW-0963">Cytoplasm</keyword>
<evidence type="ECO:0000256" key="2">
    <source>
        <dbReference type="ARBA" id="ARBA00009256"/>
    </source>
</evidence>
<proteinExistence type="inferred from homology"/>
<gene>
    <name evidence="8" type="primary">panC</name>
    <name evidence="9" type="ORF">DFR58_11655</name>
</gene>
<evidence type="ECO:0000313" key="9">
    <source>
        <dbReference type="EMBL" id="RCX13821.1"/>
    </source>
</evidence>
<dbReference type="CDD" id="cd00560">
    <property type="entry name" value="PanC"/>
    <property type="match status" value="1"/>
</dbReference>
<feature type="binding site" evidence="8">
    <location>
        <begin position="147"/>
        <end position="150"/>
    </location>
    <ligand>
        <name>ATP</name>
        <dbReference type="ChEBI" id="CHEBI:30616"/>
    </ligand>
</feature>
<dbReference type="PANTHER" id="PTHR21299:SF1">
    <property type="entry name" value="PANTOATE--BETA-ALANINE LIGASE"/>
    <property type="match status" value="1"/>
</dbReference>
<dbReference type="GO" id="GO:0015940">
    <property type="term" value="P:pantothenate biosynthetic process"/>
    <property type="evidence" value="ECO:0007669"/>
    <property type="project" value="UniProtKB-UniRule"/>
</dbReference>
<organism evidence="9 10">
    <name type="scientific">Anaerobacterium chartisolvens</name>
    <dbReference type="NCBI Taxonomy" id="1297424"/>
    <lineage>
        <taxon>Bacteria</taxon>
        <taxon>Bacillati</taxon>
        <taxon>Bacillota</taxon>
        <taxon>Clostridia</taxon>
        <taxon>Eubacteriales</taxon>
        <taxon>Oscillospiraceae</taxon>
        <taxon>Anaerobacterium</taxon>
    </lineage>
</organism>
<evidence type="ECO:0000256" key="3">
    <source>
        <dbReference type="ARBA" id="ARBA00022598"/>
    </source>
</evidence>
<dbReference type="RefSeq" id="WP_114298458.1">
    <property type="nucleotide sequence ID" value="NZ_QPJT01000016.1"/>
</dbReference>
<comment type="function">
    <text evidence="8">Catalyzes the condensation of pantoate with beta-alanine in an ATP-dependent reaction via a pantoyl-adenylate intermediate.</text>
</comment>
<accession>A0A369AXD8</accession>
<dbReference type="SUPFAM" id="SSF52374">
    <property type="entry name" value="Nucleotidylyl transferase"/>
    <property type="match status" value="1"/>
</dbReference>
<dbReference type="GO" id="GO:0005524">
    <property type="term" value="F:ATP binding"/>
    <property type="evidence" value="ECO:0007669"/>
    <property type="project" value="UniProtKB-KW"/>
</dbReference>
<feature type="binding site" evidence="8">
    <location>
        <position position="61"/>
    </location>
    <ligand>
        <name>(R)-pantoate</name>
        <dbReference type="ChEBI" id="CHEBI:15980"/>
    </ligand>
</feature>
<dbReference type="UniPathway" id="UPA00028">
    <property type="reaction ID" value="UER00005"/>
</dbReference>
<keyword evidence="4 8" id="KW-0566">Pantothenate biosynthesis</keyword>
<keyword evidence="10" id="KW-1185">Reference proteome</keyword>